<reference evidence="5 6" key="1">
    <citation type="submission" date="2024-09" db="EMBL/GenBank/DDBJ databases">
        <authorList>
            <person name="Sun Q."/>
            <person name="Mori K."/>
        </authorList>
    </citation>
    <scope>NUCLEOTIDE SEQUENCE [LARGE SCALE GENOMIC DNA]</scope>
    <source>
        <strain evidence="5 6">JCM 6917</strain>
    </source>
</reference>
<feature type="domain" description="Acyl-CoA dehydrogenase/oxidase N-terminal" evidence="3">
    <location>
        <begin position="31"/>
        <end position="94"/>
    </location>
</feature>
<dbReference type="Gene3D" id="1.10.540.10">
    <property type="entry name" value="Acyl-CoA dehydrogenase/oxidase, N-terminal domain"/>
    <property type="match status" value="1"/>
</dbReference>
<dbReference type="Gene3D" id="2.40.110.10">
    <property type="entry name" value="Butyryl-CoA Dehydrogenase, subunit A, domain 2"/>
    <property type="match status" value="1"/>
</dbReference>
<dbReference type="InterPro" id="IPR036250">
    <property type="entry name" value="AcylCo_DH-like_C"/>
</dbReference>
<gene>
    <name evidence="5" type="ORF">ACFF45_32115</name>
</gene>
<dbReference type="Pfam" id="PF08028">
    <property type="entry name" value="Acyl-CoA_dh_2"/>
    <property type="match status" value="1"/>
</dbReference>
<evidence type="ECO:0000256" key="1">
    <source>
        <dbReference type="ARBA" id="ARBA00023002"/>
    </source>
</evidence>
<accession>A0ABV5NA81</accession>
<proteinExistence type="inferred from homology"/>
<dbReference type="SUPFAM" id="SSF56645">
    <property type="entry name" value="Acyl-CoA dehydrogenase NM domain-like"/>
    <property type="match status" value="1"/>
</dbReference>
<evidence type="ECO:0000259" key="3">
    <source>
        <dbReference type="Pfam" id="PF02771"/>
    </source>
</evidence>
<evidence type="ECO:0000313" key="5">
    <source>
        <dbReference type="EMBL" id="MFB9467210.1"/>
    </source>
</evidence>
<name>A0ABV5NA81_9ACTN</name>
<dbReference type="InterPro" id="IPR046373">
    <property type="entry name" value="Acyl-CoA_Oxase/DH_mid-dom_sf"/>
</dbReference>
<comment type="caution">
    <text evidence="5">The sequence shown here is derived from an EMBL/GenBank/DDBJ whole genome shotgun (WGS) entry which is preliminary data.</text>
</comment>
<protein>
    <submittedName>
        <fullName evidence="5">Acyl-CoA dehydrogenase family protein</fullName>
    </submittedName>
</protein>
<dbReference type="EMBL" id="JBHMCY010000096">
    <property type="protein sequence ID" value="MFB9467210.1"/>
    <property type="molecule type" value="Genomic_DNA"/>
</dbReference>
<keyword evidence="6" id="KW-1185">Reference proteome</keyword>
<dbReference type="InterPro" id="IPR013107">
    <property type="entry name" value="Acyl-CoA_DH_C"/>
</dbReference>
<feature type="domain" description="Acyl-CoA dehydrogenase C-terminal" evidence="4">
    <location>
        <begin position="251"/>
        <end position="379"/>
    </location>
</feature>
<dbReference type="PANTHER" id="PTHR48083:SF19">
    <property type="entry name" value="FLAVIN-DEPENDENT MONOOXYGENASE, OXYGENASE SUBUNIT HSAA"/>
    <property type="match status" value="1"/>
</dbReference>
<dbReference type="PANTHER" id="PTHR48083">
    <property type="entry name" value="MEDIUM-CHAIN SPECIFIC ACYL-COA DEHYDROGENASE, MITOCHONDRIAL-RELATED"/>
    <property type="match status" value="1"/>
</dbReference>
<evidence type="ECO:0000256" key="2">
    <source>
        <dbReference type="ARBA" id="ARBA00049661"/>
    </source>
</evidence>
<keyword evidence="1" id="KW-0560">Oxidoreductase</keyword>
<sequence>MAMGIGTDADRPSAQEIVDRVEKLRPWLREQQAVAERQRRIPQESVERLDAAGVFGLTTPRRFGGADFTARELHGVFRALGSGCGATGWLVWAAAGGNLWSCAFPDDVVAPVYASPWVGNRTFAVGGTSRRMSGTARQVDGGWLVEGAWPFATGSVHASHGYLAVFLDETDDTKVGMVLVPKDSLVARDDWDAMGMAATGSQTVATDGELFVPDERFSTPRRLTERIAELTRQGLGPRRGGLARSLVTGTGVALGMADHALEEFLGAVGKRSLPYSPYASQLDAPVTHLTVGRAHTRIRAAALVADAAVTRLDRWDAEGREPSEGDVLQLHTDVAYVWDACASAVETLFHASGASAITKRLPLQLIARNCRAGSLHAAHGIDTWTENIGRALCGVESAPVSTGVLERRS</sequence>
<dbReference type="InterPro" id="IPR050741">
    <property type="entry name" value="Acyl-CoA_dehydrogenase"/>
</dbReference>
<comment type="similarity">
    <text evidence="2">Belongs to the HpaH/HsaA monooxygenase family.</text>
</comment>
<dbReference type="PIRSF" id="PIRSF016578">
    <property type="entry name" value="HsaA"/>
    <property type="match status" value="1"/>
</dbReference>
<evidence type="ECO:0000313" key="6">
    <source>
        <dbReference type="Proteomes" id="UP001589709"/>
    </source>
</evidence>
<dbReference type="InterPro" id="IPR013786">
    <property type="entry name" value="AcylCoA_DH/ox_N"/>
</dbReference>
<dbReference type="Pfam" id="PF02771">
    <property type="entry name" value="Acyl-CoA_dh_N"/>
    <property type="match status" value="1"/>
</dbReference>
<dbReference type="SUPFAM" id="SSF47203">
    <property type="entry name" value="Acyl-CoA dehydrogenase C-terminal domain-like"/>
    <property type="match status" value="1"/>
</dbReference>
<dbReference type="Gene3D" id="1.20.140.10">
    <property type="entry name" value="Butyryl-CoA Dehydrogenase, subunit A, domain 3"/>
    <property type="match status" value="1"/>
</dbReference>
<evidence type="ECO:0000259" key="4">
    <source>
        <dbReference type="Pfam" id="PF08028"/>
    </source>
</evidence>
<dbReference type="InterPro" id="IPR009100">
    <property type="entry name" value="AcylCoA_DH/oxidase_NM_dom_sf"/>
</dbReference>
<organism evidence="5 6">
    <name type="scientific">Streptomyces cinereospinus</name>
    <dbReference type="NCBI Taxonomy" id="285561"/>
    <lineage>
        <taxon>Bacteria</taxon>
        <taxon>Bacillati</taxon>
        <taxon>Actinomycetota</taxon>
        <taxon>Actinomycetes</taxon>
        <taxon>Kitasatosporales</taxon>
        <taxon>Streptomycetaceae</taxon>
        <taxon>Streptomyces</taxon>
    </lineage>
</organism>
<dbReference type="InterPro" id="IPR037069">
    <property type="entry name" value="AcylCoA_DH/ox_N_sf"/>
</dbReference>
<dbReference type="Proteomes" id="UP001589709">
    <property type="component" value="Unassembled WGS sequence"/>
</dbReference>